<evidence type="ECO:0000259" key="2">
    <source>
        <dbReference type="Pfam" id="PF07398"/>
    </source>
</evidence>
<feature type="domain" description="MDMPI C-terminal" evidence="2">
    <location>
        <begin position="210"/>
        <end position="316"/>
    </location>
</feature>
<dbReference type="AlphaFoldDB" id="A0A9X7PIF9"/>
<sequence length="324" mass="35021">MVASNQYRSRCLSVTRTLPAPPCACSDHSRRGRLRWQNERVDRLSPFHRGLSRFHAEARAFEAVARRVARAGAAPPVPSCPGWSVSDLVVHLGSVHRGVAHIIERRLTGPPDPSADPSFAGLPADTGDWPRPESAPNLGPLPESLADWFAEGASALEALFRSRGPDEPAWTWSREQTTGFWLRVQAIEAAVHRWDAENALGAPRPVGAGLAADAVSHSFEVMAPWSRARSGAPPGTGERYRFRRTDIADGTGDGGDGDGDGVWTVCVDGDAVRLVRDDDPCDAEVSGTASELMLFLWGRLPADRLTVTGDREALDRYAVLVPPV</sequence>
<dbReference type="PANTHER" id="PTHR40758">
    <property type="entry name" value="CONSERVED PROTEIN"/>
    <property type="match status" value="1"/>
</dbReference>
<proteinExistence type="predicted"/>
<name>A0A9X7PIF9_9ACTN</name>
<dbReference type="Pfam" id="PF07398">
    <property type="entry name" value="MDMPI_C"/>
    <property type="match status" value="1"/>
</dbReference>
<evidence type="ECO:0000259" key="3">
    <source>
        <dbReference type="Pfam" id="PF11716"/>
    </source>
</evidence>
<evidence type="ECO:0000256" key="1">
    <source>
        <dbReference type="SAM" id="MobiDB-lite"/>
    </source>
</evidence>
<evidence type="ECO:0008006" key="6">
    <source>
        <dbReference type="Google" id="ProtNLM"/>
    </source>
</evidence>
<accession>A0A9X7PIF9</accession>
<dbReference type="Pfam" id="PF11716">
    <property type="entry name" value="MDMPI_N"/>
    <property type="match status" value="1"/>
</dbReference>
<keyword evidence="5" id="KW-1185">Reference proteome</keyword>
<dbReference type="EMBL" id="PXWG01000014">
    <property type="protein sequence ID" value="PSJ29062.1"/>
    <property type="molecule type" value="Genomic_DNA"/>
</dbReference>
<dbReference type="InterPro" id="IPR010872">
    <property type="entry name" value="MDMPI_C-term_domain"/>
</dbReference>
<feature type="domain" description="Mycothiol-dependent maleylpyruvate isomerase metal-binding" evidence="3">
    <location>
        <begin position="54"/>
        <end position="196"/>
    </location>
</feature>
<reference evidence="4 5" key="1">
    <citation type="submission" date="2018-03" db="EMBL/GenBank/DDBJ databases">
        <title>Chitinolytic properties of Streptosporangium nondiastaticum TBG75A20.</title>
        <authorList>
            <person name="Gayathri V."/>
            <person name="Shiburaj S."/>
        </authorList>
    </citation>
    <scope>NUCLEOTIDE SEQUENCE [LARGE SCALE GENOMIC DNA]</scope>
    <source>
        <strain evidence="4 5">TBG75A20</strain>
    </source>
</reference>
<dbReference type="GO" id="GO:0046872">
    <property type="term" value="F:metal ion binding"/>
    <property type="evidence" value="ECO:0007669"/>
    <property type="project" value="InterPro"/>
</dbReference>
<evidence type="ECO:0000313" key="5">
    <source>
        <dbReference type="Proteomes" id="UP000242427"/>
    </source>
</evidence>
<dbReference type="GO" id="GO:0005886">
    <property type="term" value="C:plasma membrane"/>
    <property type="evidence" value="ECO:0007669"/>
    <property type="project" value="TreeGrafter"/>
</dbReference>
<dbReference type="OrthoDB" id="3671213at2"/>
<dbReference type="NCBIfam" id="TIGR03083">
    <property type="entry name" value="maleylpyruvate isomerase family mycothiol-dependent enzyme"/>
    <property type="match status" value="1"/>
</dbReference>
<evidence type="ECO:0000313" key="4">
    <source>
        <dbReference type="EMBL" id="PSJ29062.1"/>
    </source>
</evidence>
<feature type="region of interest" description="Disordered" evidence="1">
    <location>
        <begin position="107"/>
        <end position="135"/>
    </location>
</feature>
<dbReference type="InterPro" id="IPR024344">
    <property type="entry name" value="MDMPI_metal-binding"/>
</dbReference>
<comment type="caution">
    <text evidence="4">The sequence shown here is derived from an EMBL/GenBank/DDBJ whole genome shotgun (WGS) entry which is preliminary data.</text>
</comment>
<dbReference type="Gene3D" id="1.20.120.450">
    <property type="entry name" value="dinb family like domain"/>
    <property type="match status" value="1"/>
</dbReference>
<organism evidence="4 5">
    <name type="scientific">Streptosporangium nondiastaticum</name>
    <dbReference type="NCBI Taxonomy" id="35764"/>
    <lineage>
        <taxon>Bacteria</taxon>
        <taxon>Bacillati</taxon>
        <taxon>Actinomycetota</taxon>
        <taxon>Actinomycetes</taxon>
        <taxon>Streptosporangiales</taxon>
        <taxon>Streptosporangiaceae</taxon>
        <taxon>Streptosporangium</taxon>
    </lineage>
</organism>
<dbReference type="InterPro" id="IPR034660">
    <property type="entry name" value="DinB/YfiT-like"/>
</dbReference>
<dbReference type="SUPFAM" id="SSF109854">
    <property type="entry name" value="DinB/YfiT-like putative metalloenzymes"/>
    <property type="match status" value="1"/>
</dbReference>
<dbReference type="Proteomes" id="UP000242427">
    <property type="component" value="Unassembled WGS sequence"/>
</dbReference>
<dbReference type="PANTHER" id="PTHR40758:SF1">
    <property type="entry name" value="CONSERVED PROTEIN"/>
    <property type="match status" value="1"/>
</dbReference>
<dbReference type="InterPro" id="IPR017517">
    <property type="entry name" value="Maleyloyr_isom"/>
</dbReference>
<protein>
    <recommendedName>
        <fullName evidence="6">Maleylpyruvate isomerase family mycothiol-dependent enzyme</fullName>
    </recommendedName>
</protein>
<gene>
    <name evidence="4" type="ORF">B7P34_08935</name>
</gene>